<reference evidence="1" key="2">
    <citation type="journal article" date="2015" name="Fish Shellfish Immunol.">
        <title>Early steps in the European eel (Anguilla anguilla)-Vibrio vulnificus interaction in the gills: Role of the RtxA13 toxin.</title>
        <authorList>
            <person name="Callol A."/>
            <person name="Pajuelo D."/>
            <person name="Ebbesson L."/>
            <person name="Teles M."/>
            <person name="MacKenzie S."/>
            <person name="Amaro C."/>
        </authorList>
    </citation>
    <scope>NUCLEOTIDE SEQUENCE</scope>
</reference>
<dbReference type="EMBL" id="GBXM01094443">
    <property type="protein sequence ID" value="JAH14134.1"/>
    <property type="molecule type" value="Transcribed_RNA"/>
</dbReference>
<name>A0A0E9QBI2_ANGAN</name>
<sequence length="32" mass="3525">MQVDAESKASWFARGLNRKPTGANCKKGFARV</sequence>
<evidence type="ECO:0000313" key="1">
    <source>
        <dbReference type="EMBL" id="JAH14134.1"/>
    </source>
</evidence>
<reference evidence="1" key="1">
    <citation type="submission" date="2014-11" db="EMBL/GenBank/DDBJ databases">
        <authorList>
            <person name="Amaro Gonzalez C."/>
        </authorList>
    </citation>
    <scope>NUCLEOTIDE SEQUENCE</scope>
</reference>
<proteinExistence type="predicted"/>
<accession>A0A0E9QBI2</accession>
<protein>
    <submittedName>
        <fullName evidence="1">Uncharacterized protein</fullName>
    </submittedName>
</protein>
<dbReference type="AlphaFoldDB" id="A0A0E9QBI2"/>
<organism evidence="1">
    <name type="scientific">Anguilla anguilla</name>
    <name type="common">European freshwater eel</name>
    <name type="synonym">Muraena anguilla</name>
    <dbReference type="NCBI Taxonomy" id="7936"/>
    <lineage>
        <taxon>Eukaryota</taxon>
        <taxon>Metazoa</taxon>
        <taxon>Chordata</taxon>
        <taxon>Craniata</taxon>
        <taxon>Vertebrata</taxon>
        <taxon>Euteleostomi</taxon>
        <taxon>Actinopterygii</taxon>
        <taxon>Neopterygii</taxon>
        <taxon>Teleostei</taxon>
        <taxon>Anguilliformes</taxon>
        <taxon>Anguillidae</taxon>
        <taxon>Anguilla</taxon>
    </lineage>
</organism>